<keyword evidence="1 6" id="KW-0645">Protease</keyword>
<keyword evidence="5 6" id="KW-0482">Metalloprotease</keyword>
<dbReference type="GO" id="GO:0051603">
    <property type="term" value="P:proteolysis involved in protein catabolic process"/>
    <property type="evidence" value="ECO:0007669"/>
    <property type="project" value="TreeGrafter"/>
</dbReference>
<dbReference type="Pfam" id="PF01435">
    <property type="entry name" value="Peptidase_M48"/>
    <property type="match status" value="1"/>
</dbReference>
<keyword evidence="3 6" id="KW-0378">Hydrolase</keyword>
<evidence type="ECO:0000313" key="9">
    <source>
        <dbReference type="Proteomes" id="UP000261174"/>
    </source>
</evidence>
<reference evidence="8 9" key="1">
    <citation type="submission" date="2018-08" db="EMBL/GenBank/DDBJ databases">
        <title>Chitinophaga sp. K20C18050901, a novel bacterium isolated from forest soil.</title>
        <authorList>
            <person name="Wang C."/>
        </authorList>
    </citation>
    <scope>NUCLEOTIDE SEQUENCE [LARGE SCALE GENOMIC DNA]</scope>
    <source>
        <strain evidence="8 9">K20C18050901</strain>
    </source>
</reference>
<gene>
    <name evidence="8" type="ORF">DXN04_25155</name>
</gene>
<dbReference type="PROSITE" id="PS51257">
    <property type="entry name" value="PROKAR_LIPOPROTEIN"/>
    <property type="match status" value="1"/>
</dbReference>
<sequence length="268" mass="29515">MQKKFLFLGASVAMMMSCAKVPITGRRQINLIPESTMQSMALTEYKTFLTENKTVTAAGNKDADMVKRVGARISAAVTQYMTQNNMGNEVANYKWEFNLVDNKEVNAWCMPGGKVVVYTGLLPVTQNETSLACVMGHEIAHAIARHGNERMSQQLVSQGIEIAGSVALNRNPQAQNIFLQSFGVGGNLGLLAFSRQNELEADHLGVIFMAMAGYNPQEAIPFWQRMASASAGASKPMELMSTHPSDERRIAQLQSLMPEAMKYYKPIK</sequence>
<dbReference type="Gene3D" id="3.30.2010.10">
    <property type="entry name" value="Metalloproteases ('zincins'), catalytic domain"/>
    <property type="match status" value="1"/>
</dbReference>
<dbReference type="OrthoDB" id="9810445at2"/>
<dbReference type="GO" id="GO:0004222">
    <property type="term" value="F:metalloendopeptidase activity"/>
    <property type="evidence" value="ECO:0007669"/>
    <property type="project" value="InterPro"/>
</dbReference>
<dbReference type="RefSeq" id="WP_116856164.1">
    <property type="nucleotide sequence ID" value="NZ_QTJV01000010.1"/>
</dbReference>
<keyword evidence="9" id="KW-1185">Reference proteome</keyword>
<dbReference type="EMBL" id="QTJV01000010">
    <property type="protein sequence ID" value="RFM32077.1"/>
    <property type="molecule type" value="Genomic_DNA"/>
</dbReference>
<dbReference type="CDD" id="cd07331">
    <property type="entry name" value="M48C_Oma1_like"/>
    <property type="match status" value="1"/>
</dbReference>
<comment type="caution">
    <text evidence="8">The sequence shown here is derived from an EMBL/GenBank/DDBJ whole genome shotgun (WGS) entry which is preliminary data.</text>
</comment>
<dbReference type="InterPro" id="IPR001915">
    <property type="entry name" value="Peptidase_M48"/>
</dbReference>
<dbReference type="GO" id="GO:0046872">
    <property type="term" value="F:metal ion binding"/>
    <property type="evidence" value="ECO:0007669"/>
    <property type="project" value="UniProtKB-KW"/>
</dbReference>
<evidence type="ECO:0000256" key="6">
    <source>
        <dbReference type="RuleBase" id="RU003983"/>
    </source>
</evidence>
<evidence type="ECO:0000256" key="3">
    <source>
        <dbReference type="ARBA" id="ARBA00022801"/>
    </source>
</evidence>
<organism evidence="8 9">
    <name type="scientific">Chitinophaga silvisoli</name>
    <dbReference type="NCBI Taxonomy" id="2291814"/>
    <lineage>
        <taxon>Bacteria</taxon>
        <taxon>Pseudomonadati</taxon>
        <taxon>Bacteroidota</taxon>
        <taxon>Chitinophagia</taxon>
        <taxon>Chitinophagales</taxon>
        <taxon>Chitinophagaceae</taxon>
        <taxon>Chitinophaga</taxon>
    </lineage>
</organism>
<evidence type="ECO:0000256" key="1">
    <source>
        <dbReference type="ARBA" id="ARBA00022670"/>
    </source>
</evidence>
<comment type="similarity">
    <text evidence="6">Belongs to the peptidase M48 family.</text>
</comment>
<accession>A0A3E1NVZ2</accession>
<dbReference type="PANTHER" id="PTHR22726">
    <property type="entry name" value="METALLOENDOPEPTIDASE OMA1"/>
    <property type="match status" value="1"/>
</dbReference>
<dbReference type="InterPro" id="IPR051156">
    <property type="entry name" value="Mito/Outer_Membr_Metalloprot"/>
</dbReference>
<dbReference type="PANTHER" id="PTHR22726:SF1">
    <property type="entry name" value="METALLOENDOPEPTIDASE OMA1, MITOCHONDRIAL"/>
    <property type="match status" value="1"/>
</dbReference>
<evidence type="ECO:0000256" key="4">
    <source>
        <dbReference type="ARBA" id="ARBA00022833"/>
    </source>
</evidence>
<protein>
    <submittedName>
        <fullName evidence="8">M48 family peptidase</fullName>
    </submittedName>
</protein>
<keyword evidence="4 6" id="KW-0862">Zinc</keyword>
<dbReference type="AlphaFoldDB" id="A0A3E1NVZ2"/>
<dbReference type="GO" id="GO:0016020">
    <property type="term" value="C:membrane"/>
    <property type="evidence" value="ECO:0007669"/>
    <property type="project" value="TreeGrafter"/>
</dbReference>
<dbReference type="Proteomes" id="UP000261174">
    <property type="component" value="Unassembled WGS sequence"/>
</dbReference>
<name>A0A3E1NVZ2_9BACT</name>
<proteinExistence type="inferred from homology"/>
<feature type="domain" description="Peptidase M48" evidence="7">
    <location>
        <begin position="90"/>
        <end position="255"/>
    </location>
</feature>
<evidence type="ECO:0000256" key="5">
    <source>
        <dbReference type="ARBA" id="ARBA00023049"/>
    </source>
</evidence>
<evidence type="ECO:0000313" key="8">
    <source>
        <dbReference type="EMBL" id="RFM32077.1"/>
    </source>
</evidence>
<keyword evidence="2" id="KW-0479">Metal-binding</keyword>
<evidence type="ECO:0000259" key="7">
    <source>
        <dbReference type="Pfam" id="PF01435"/>
    </source>
</evidence>
<evidence type="ECO:0000256" key="2">
    <source>
        <dbReference type="ARBA" id="ARBA00022723"/>
    </source>
</evidence>
<comment type="cofactor">
    <cofactor evidence="6">
        <name>Zn(2+)</name>
        <dbReference type="ChEBI" id="CHEBI:29105"/>
    </cofactor>
    <text evidence="6">Binds 1 zinc ion per subunit.</text>
</comment>